<keyword evidence="7" id="KW-0677">Repeat</keyword>
<evidence type="ECO:0000256" key="5">
    <source>
        <dbReference type="ARBA" id="ARBA00022692"/>
    </source>
</evidence>
<evidence type="ECO:0000256" key="9">
    <source>
        <dbReference type="ARBA" id="ARBA00023136"/>
    </source>
</evidence>
<name>A0A5J9UEU9_9POAL</name>
<evidence type="ECO:0000256" key="12">
    <source>
        <dbReference type="SAM" id="SignalP"/>
    </source>
</evidence>
<evidence type="ECO:0000256" key="6">
    <source>
        <dbReference type="ARBA" id="ARBA00022729"/>
    </source>
</evidence>
<dbReference type="Pfam" id="PF00560">
    <property type="entry name" value="LRR_1"/>
    <property type="match status" value="7"/>
</dbReference>
<proteinExistence type="inferred from homology"/>
<dbReference type="Pfam" id="PF08263">
    <property type="entry name" value="LRRNT_2"/>
    <property type="match status" value="1"/>
</dbReference>
<dbReference type="InterPro" id="IPR003591">
    <property type="entry name" value="Leu-rich_rpt_typical-subtyp"/>
</dbReference>
<dbReference type="GO" id="GO:0005886">
    <property type="term" value="C:plasma membrane"/>
    <property type="evidence" value="ECO:0007669"/>
    <property type="project" value="UniProtKB-SubCell"/>
</dbReference>
<gene>
    <name evidence="15" type="ORF">EJB05_31375</name>
</gene>
<dbReference type="FunFam" id="3.80.10.10:FF:000213">
    <property type="entry name" value="Tyrosine-sulfated glycopeptide receptor 1"/>
    <property type="match status" value="1"/>
</dbReference>
<dbReference type="InterPro" id="IPR001611">
    <property type="entry name" value="Leu-rich_rpt"/>
</dbReference>
<keyword evidence="3" id="KW-1003">Cell membrane</keyword>
<dbReference type="InterPro" id="IPR046956">
    <property type="entry name" value="RLP23-like"/>
</dbReference>
<evidence type="ECO:0000313" key="15">
    <source>
        <dbReference type="EMBL" id="TVU21720.1"/>
    </source>
</evidence>
<dbReference type="PANTHER" id="PTHR48061">
    <property type="entry name" value="LEUCINE-RICH REPEAT RECEPTOR PROTEIN KINASE EMS1-LIKE-RELATED"/>
    <property type="match status" value="1"/>
</dbReference>
<dbReference type="Pfam" id="PF13855">
    <property type="entry name" value="LRR_8"/>
    <property type="match status" value="1"/>
</dbReference>
<organism evidence="15 16">
    <name type="scientific">Eragrostis curvula</name>
    <name type="common">weeping love grass</name>
    <dbReference type="NCBI Taxonomy" id="38414"/>
    <lineage>
        <taxon>Eukaryota</taxon>
        <taxon>Viridiplantae</taxon>
        <taxon>Streptophyta</taxon>
        <taxon>Embryophyta</taxon>
        <taxon>Tracheophyta</taxon>
        <taxon>Spermatophyta</taxon>
        <taxon>Magnoliopsida</taxon>
        <taxon>Liliopsida</taxon>
        <taxon>Poales</taxon>
        <taxon>Poaceae</taxon>
        <taxon>PACMAD clade</taxon>
        <taxon>Chloridoideae</taxon>
        <taxon>Eragrostideae</taxon>
        <taxon>Eragrostidinae</taxon>
        <taxon>Eragrostis</taxon>
    </lineage>
</organism>
<feature type="non-terminal residue" evidence="15">
    <location>
        <position position="1"/>
    </location>
</feature>
<evidence type="ECO:0000256" key="1">
    <source>
        <dbReference type="ARBA" id="ARBA00004251"/>
    </source>
</evidence>
<dbReference type="FunFam" id="3.80.10.10:FF:000095">
    <property type="entry name" value="LRR receptor-like serine/threonine-protein kinase GSO1"/>
    <property type="match status" value="1"/>
</dbReference>
<evidence type="ECO:0000256" key="8">
    <source>
        <dbReference type="ARBA" id="ARBA00022989"/>
    </source>
</evidence>
<feature type="signal peptide" evidence="12">
    <location>
        <begin position="1"/>
        <end position="34"/>
    </location>
</feature>
<keyword evidence="16" id="KW-1185">Reference proteome</keyword>
<dbReference type="EMBL" id="RWGY01000026">
    <property type="protein sequence ID" value="TVU21720.1"/>
    <property type="molecule type" value="Genomic_DNA"/>
</dbReference>
<dbReference type="InterPro" id="IPR055414">
    <property type="entry name" value="LRR_R13L4/SHOC2-like"/>
</dbReference>
<dbReference type="Gramene" id="TVU21720">
    <property type="protein sequence ID" value="TVU21720"/>
    <property type="gene ID" value="EJB05_31375"/>
</dbReference>
<dbReference type="PRINTS" id="PR00019">
    <property type="entry name" value="LEURICHRPT"/>
</dbReference>
<feature type="chain" id="PRO_5023901505" evidence="12">
    <location>
        <begin position="35"/>
        <end position="1005"/>
    </location>
</feature>
<evidence type="ECO:0000259" key="14">
    <source>
        <dbReference type="Pfam" id="PF23598"/>
    </source>
</evidence>
<comment type="caution">
    <text evidence="15">The sequence shown here is derived from an EMBL/GenBank/DDBJ whole genome shotgun (WGS) entry which is preliminary data.</text>
</comment>
<accession>A0A5J9UEU9</accession>
<dbReference type="SUPFAM" id="SSF52058">
    <property type="entry name" value="L domain-like"/>
    <property type="match status" value="3"/>
</dbReference>
<comment type="subcellular location">
    <subcellularLocation>
        <location evidence="1">Cell membrane</location>
        <topology evidence="1">Single-pass type I membrane protein</topology>
    </subcellularLocation>
</comment>
<dbReference type="Proteomes" id="UP000324897">
    <property type="component" value="Unassembled WGS sequence"/>
</dbReference>
<reference evidence="15 16" key="1">
    <citation type="journal article" date="2019" name="Sci. Rep.">
        <title>A high-quality genome of Eragrostis curvula grass provides insights into Poaceae evolution and supports new strategies to enhance forage quality.</title>
        <authorList>
            <person name="Carballo J."/>
            <person name="Santos B.A.C.M."/>
            <person name="Zappacosta D."/>
            <person name="Garbus I."/>
            <person name="Selva J.P."/>
            <person name="Gallo C.A."/>
            <person name="Diaz A."/>
            <person name="Albertini E."/>
            <person name="Caccamo M."/>
            <person name="Echenique V."/>
        </authorList>
    </citation>
    <scope>NUCLEOTIDE SEQUENCE [LARGE SCALE GENOMIC DNA]</scope>
    <source>
        <strain evidence="16">cv. Victoria</strain>
        <tissue evidence="15">Leaf</tissue>
    </source>
</reference>
<keyword evidence="10" id="KW-0325">Glycoprotein</keyword>
<feature type="domain" description="Leucine-rich repeat-containing N-terminal plant-type" evidence="13">
    <location>
        <begin position="43"/>
        <end position="83"/>
    </location>
</feature>
<keyword evidence="5 11" id="KW-0812">Transmembrane</keyword>
<protein>
    <submittedName>
        <fullName evidence="15">Uncharacterized protein</fullName>
    </submittedName>
</protein>
<comment type="similarity">
    <text evidence="2">Belongs to the RLP family.</text>
</comment>
<keyword evidence="6 12" id="KW-0732">Signal</keyword>
<evidence type="ECO:0000256" key="3">
    <source>
        <dbReference type="ARBA" id="ARBA00022475"/>
    </source>
</evidence>
<dbReference type="AlphaFoldDB" id="A0A5J9UEU9"/>
<evidence type="ECO:0000256" key="11">
    <source>
        <dbReference type="SAM" id="Phobius"/>
    </source>
</evidence>
<evidence type="ECO:0000313" key="16">
    <source>
        <dbReference type="Proteomes" id="UP000324897"/>
    </source>
</evidence>
<dbReference type="Gene3D" id="3.80.10.10">
    <property type="entry name" value="Ribonuclease Inhibitor"/>
    <property type="match status" value="6"/>
</dbReference>
<dbReference type="SMART" id="SM00369">
    <property type="entry name" value="LRR_TYP"/>
    <property type="match status" value="7"/>
</dbReference>
<dbReference type="PANTHER" id="PTHR48061:SF48">
    <property type="entry name" value="OS01G0162500 PROTEIN"/>
    <property type="match status" value="1"/>
</dbReference>
<keyword evidence="8 11" id="KW-1133">Transmembrane helix</keyword>
<dbReference type="Pfam" id="PF23598">
    <property type="entry name" value="LRR_14"/>
    <property type="match status" value="1"/>
</dbReference>
<evidence type="ECO:0000256" key="2">
    <source>
        <dbReference type="ARBA" id="ARBA00009592"/>
    </source>
</evidence>
<dbReference type="OrthoDB" id="442066at2759"/>
<evidence type="ECO:0000256" key="10">
    <source>
        <dbReference type="ARBA" id="ARBA00023180"/>
    </source>
</evidence>
<keyword evidence="9 11" id="KW-0472">Membrane</keyword>
<feature type="transmembrane region" description="Helical" evidence="11">
    <location>
        <begin position="978"/>
        <end position="1003"/>
    </location>
</feature>
<dbReference type="InterPro" id="IPR013210">
    <property type="entry name" value="LRR_N_plant-typ"/>
</dbReference>
<dbReference type="InterPro" id="IPR032675">
    <property type="entry name" value="LRR_dom_sf"/>
</dbReference>
<sequence>MAHHAPRPALFLLLLQVQQLLLLVCTFVNNLTAAAVPSVPCLADQEAALLRLKRSFATTKNSTTTFRSWRVGTDCCRWLGVRCGHGTGRVTSLDLGGRRMLSSALDPAIFSLTSLRYLNLAHNNFNESELPSTGFERLTKLTHLNLSTCNFGGRIPSSMGHLTSLISFDLSTAYITYSVGCRYGTVLDVSDETSTHLVVPNFETLIRNLENLRELRLDYADMSPSDAEWCDAITKHTPNLRVLSLAWCSLSSPICGSFSGLHSLAVLDLQINELYGPVPDLFANLSSLRVLQLSLNVFEGWFPSIILQQKNLVTIDISHNKGISGILPNFSADSSLENFLVGNTNFSGKIPSSISNLKSLKKLDLAATGFSGTIPSSIGWLKSLDLLAFSGFKLVGSIPSWITNLTSLTVLSFTRCSLSGSIPSFVGELRELRELTLSYCKFYGNIPSFISNLTQIVTLNLESNNLVGTTEISLFWNLPDLHLLSLSNNQLEVVDTEDNSSLVYPRIEYISLASCRISKFPEVLRHFDEIYGLDLSYNQIGGAIPQWALEHFSGKMFFFLNLSHNKFTNIGFELFRPHYVMFFDLSFNMFEGPIPLPQESGVVLDYSNNMFSSIPLDSSTQLQYTVIFRASTNNLSGGISGFFCTRPLLEILDLSYNNLSGSIPSCLMEDTNALLVLNLKTNKLCGELSHNINESCTLQILQLGDNGIKGQLPRSLAACKNLEVIDIGNNQISDSFPCWMNTLARLQILVLKSNRFLGQMEHYTTKDMKSCEFPCLRILDIASNNFSGSLSESWFKRLNYMVAKTANETMTMEYTSLTQVYQMATIITYKGFDVSISNILGSLVFIDISNNAFHGSIPDAIGELVLLNVLNLSHNSFTGPIPSLLGQLKLLEALDLSSNELSGEIPQELASLDFLTTLNLSYNNLLGRIPESAHFMTFTNNSFFGNDGLCGPPLSKECINTTTSSVVTHHSKKQPVDIVLFLFAGLGFGIGFSVTIVVTWAGYPH</sequence>
<feature type="domain" description="Disease resistance R13L4/SHOC-2-like LRR" evidence="14">
    <location>
        <begin position="348"/>
        <end position="479"/>
    </location>
</feature>
<evidence type="ECO:0000256" key="4">
    <source>
        <dbReference type="ARBA" id="ARBA00022614"/>
    </source>
</evidence>
<evidence type="ECO:0000256" key="7">
    <source>
        <dbReference type="ARBA" id="ARBA00022737"/>
    </source>
</evidence>
<evidence type="ECO:0000259" key="13">
    <source>
        <dbReference type="Pfam" id="PF08263"/>
    </source>
</evidence>
<keyword evidence="4" id="KW-0433">Leucine-rich repeat</keyword>